<protein>
    <submittedName>
        <fullName evidence="1">Uncharacterized protein</fullName>
    </submittedName>
</protein>
<evidence type="ECO:0000313" key="2">
    <source>
        <dbReference type="Proteomes" id="UP000266723"/>
    </source>
</evidence>
<dbReference type="EMBL" id="QGKV02002055">
    <property type="protein sequence ID" value="KAF3497045.1"/>
    <property type="molecule type" value="Genomic_DNA"/>
</dbReference>
<accession>A0ABQ7AHD9</accession>
<proteinExistence type="predicted"/>
<sequence length="100" mass="11456">MERSGLDQFAVYAPAVLQFVLESGRGGGWWCAVVESAFRVSVLVWWIKFSPFRSAPSLVVRARDRAWRLPSSDPVAWRQASGSRWSFLVLWWSHFLGVEL</sequence>
<comment type="caution">
    <text evidence="1">The sequence shown here is derived from an EMBL/GenBank/DDBJ whole genome shotgun (WGS) entry which is preliminary data.</text>
</comment>
<keyword evidence="2" id="KW-1185">Reference proteome</keyword>
<dbReference type="Proteomes" id="UP000266723">
    <property type="component" value="Unassembled WGS sequence"/>
</dbReference>
<evidence type="ECO:0000313" key="1">
    <source>
        <dbReference type="EMBL" id="KAF3497045.1"/>
    </source>
</evidence>
<reference evidence="1 2" key="1">
    <citation type="journal article" date="2020" name="BMC Genomics">
        <title>Intraspecific diversification of the crop wild relative Brassica cretica Lam. using demographic model selection.</title>
        <authorList>
            <person name="Kioukis A."/>
            <person name="Michalopoulou V.A."/>
            <person name="Briers L."/>
            <person name="Pirintsos S."/>
            <person name="Studholme D.J."/>
            <person name="Pavlidis P."/>
            <person name="Sarris P.F."/>
        </authorList>
    </citation>
    <scope>NUCLEOTIDE SEQUENCE [LARGE SCALE GENOMIC DNA]</scope>
    <source>
        <strain evidence="2">cv. PFS-1207/04</strain>
    </source>
</reference>
<organism evidence="1 2">
    <name type="scientific">Brassica cretica</name>
    <name type="common">Mustard</name>
    <dbReference type="NCBI Taxonomy" id="69181"/>
    <lineage>
        <taxon>Eukaryota</taxon>
        <taxon>Viridiplantae</taxon>
        <taxon>Streptophyta</taxon>
        <taxon>Embryophyta</taxon>
        <taxon>Tracheophyta</taxon>
        <taxon>Spermatophyta</taxon>
        <taxon>Magnoliopsida</taxon>
        <taxon>eudicotyledons</taxon>
        <taxon>Gunneridae</taxon>
        <taxon>Pentapetalae</taxon>
        <taxon>rosids</taxon>
        <taxon>malvids</taxon>
        <taxon>Brassicales</taxon>
        <taxon>Brassicaceae</taxon>
        <taxon>Brassiceae</taxon>
        <taxon>Brassica</taxon>
    </lineage>
</organism>
<name>A0ABQ7AHD9_BRACR</name>
<gene>
    <name evidence="1" type="ORF">DY000_02055998</name>
</gene>